<dbReference type="Proteomes" id="UP000828048">
    <property type="component" value="Chromosome 7"/>
</dbReference>
<organism evidence="1 2">
    <name type="scientific">Vaccinium darrowii</name>
    <dbReference type="NCBI Taxonomy" id="229202"/>
    <lineage>
        <taxon>Eukaryota</taxon>
        <taxon>Viridiplantae</taxon>
        <taxon>Streptophyta</taxon>
        <taxon>Embryophyta</taxon>
        <taxon>Tracheophyta</taxon>
        <taxon>Spermatophyta</taxon>
        <taxon>Magnoliopsida</taxon>
        <taxon>eudicotyledons</taxon>
        <taxon>Gunneridae</taxon>
        <taxon>Pentapetalae</taxon>
        <taxon>asterids</taxon>
        <taxon>Ericales</taxon>
        <taxon>Ericaceae</taxon>
        <taxon>Vaccinioideae</taxon>
        <taxon>Vaccinieae</taxon>
        <taxon>Vaccinium</taxon>
    </lineage>
</organism>
<comment type="caution">
    <text evidence="1">The sequence shown here is derived from an EMBL/GenBank/DDBJ whole genome shotgun (WGS) entry which is preliminary data.</text>
</comment>
<dbReference type="EMBL" id="CM037157">
    <property type="protein sequence ID" value="KAH7849794.1"/>
    <property type="molecule type" value="Genomic_DNA"/>
</dbReference>
<sequence>MPGPKGFILPHYQASSSSSQFNHPGEQRDVLVGGKLKMGAASHPGAVPGRWKEPNPLFNGASNIALSEKALPSPTAQNPVLLSKEQVIEYVQDQFGPALQKFGRPIYKKPYNEAVDRVEFPKGYKVPDFSQFSGEDTKDPNYQVAIAETEESSEVAVAKIVNRKPCACKAFVKVEPTKAQGSMASPKTTRAYTFDIMKAEEIFDQLMADKLLRFSVGHKIPSPAEIKGKEYCKYHNSWNHTTVNCIIFRNAIQDRIDKGDFKFPEAVKKGMAVDEDPFPVDFGANMVYVDMRGAPRTVPRQKISLGAPSQAAKGKQIFHDSDNSPDDHPSPVWWDQEVIRSRRGSSSTPKKPSVHHCCECGKPEKPKRLQSVVVKRPREETPSLSPRRFPQKRVSVFNRLKPITHEIQKQMSSLVITAPQEGRPRMVKPPGSVSPNHWFKVKHPKFPQPENPLSKSQKRRRQRIRQAERLAQGIPTPPPIPPKCYPAPKHGQVKPRMEYRPVQKPTPQHVEPSSAEIPKVRKPAWKDILAKPRPINIRSSEDMLVVQEEAPVTKVSSSLASLSCNMVFVLPTAFMAKEGQPSSMDGDVEVSGDAPEISSVAPVAPIPVLEASAPEASVTQIPSIVVLKDEPTVYRPSPVASVLFEKPDPMMTQHLRPLYIQGHLDGIPVNRILVDNGSAANLMPRFMLVKLGKGDQDLLPSSASISDFAGGITTAQGIIIMNLQVGTKTLTTPFFVVNSRSSYNLLLGRDWIHVCMAVPSTLHQCLIFWHGDDIEVVWADKRPFLASSNHADAKLYDNEISPVKFTGTDKYGKPTAITLSTQTSVDEFKAIYKQLAAWARLIAYITEESLRSLDEEDNSVLTTELFFEGDGTPPDDVIKLEDLEAPPAKLDDLKADVQDPLEEINLGSEDQPKPIYLAINQLGGIYKCNSEEIAPYYMAARQLLDEFNDASLLYVPRRFNQEANELAQIATGIKIPQGWYKRTITIQKRSLPSVKRRSASMEVFTTDLGGQEEDWRTEIITFLKYPSLSSTKKIRKRAIRLPKCEANYVPLTPLTFLKRASVVYANRTSIIYAKTSFTWRQTYERCCRLASSLRSLNVIKNNVVSVLAPNVPAMYEMHFAVPMAGAVLNAINTRLDAKNVATILRHSEAKVFFVDYQHVPVASEALRLLVPESEGTVASDSSVPLVVVIDDIDNPTGVRLGELEYEKLVYNGDPRFAPNDVEDEWDPISLNYTSGTTSAPKGVVYSHRGAYLSTISLILGWEMGTEPVYLWSLPMFHCNGWTFTWGIAARGGTNVCIRNTTAQEMYFNIALHKVTHMCCAPILFNILLEAKPQERKEITTPVQVLTGGAPPPPSLIEKIEELGFHIVHAYGLTEATGPALVCEWQAQWNHLSRHQRAMLKARQGISVLTLSNVDVKDLNTMQSVQHDGKTMGEIVLRGSSVMKGYFKDEIATAKAFHKGWFLTGDVGVIHPDGYLEIKDRSKDVIISGGENISSVEVESVLYCHPRVLEAAVVAMPHPHWGESPCAFVTLRKNSFDNVTEADIIAHCRKNMPGFMMPKKVQFMDELPKTLTGKIQKFQLRKLAKTLVVTETDQSNKKSTQLKRDYPSRYENQVQEQIMASSRL</sequence>
<name>A0ACB7Y9N5_9ERIC</name>
<accession>A0ACB7Y9N5</accession>
<evidence type="ECO:0000313" key="1">
    <source>
        <dbReference type="EMBL" id="KAH7849794.1"/>
    </source>
</evidence>
<gene>
    <name evidence="1" type="ORF">Vadar_023053</name>
</gene>
<protein>
    <submittedName>
        <fullName evidence="1">Uncharacterized protein</fullName>
    </submittedName>
</protein>
<keyword evidence="2" id="KW-1185">Reference proteome</keyword>
<reference evidence="1 2" key="1">
    <citation type="journal article" date="2021" name="Hortic Res">
        <title>High-quality reference genome and annotation aids understanding of berry development for evergreen blueberry (Vaccinium darrowii).</title>
        <authorList>
            <person name="Yu J."/>
            <person name="Hulse-Kemp A.M."/>
            <person name="Babiker E."/>
            <person name="Staton M."/>
        </authorList>
    </citation>
    <scope>NUCLEOTIDE SEQUENCE [LARGE SCALE GENOMIC DNA]</scope>
    <source>
        <strain evidence="2">cv. NJ 8807/NJ 8810</strain>
        <tissue evidence="1">Young leaf</tissue>
    </source>
</reference>
<evidence type="ECO:0000313" key="2">
    <source>
        <dbReference type="Proteomes" id="UP000828048"/>
    </source>
</evidence>
<proteinExistence type="predicted"/>